<protein>
    <submittedName>
        <fullName evidence="2">Uncharacterized protein</fullName>
    </submittedName>
</protein>
<sequence length="263" mass="30355">MQVYNNMRRHFRKITNFLSRKRKNGGNTNGVTSSSTALKDTHDPLITIPATSVPQSPHSQSVPEQLVPKQAASLARTGHDTWALAFEMARERESKSMLAYEQYLSSLQSDSAACGDFSTPEFIKSIVEWAIEDRERKRWRVSLLGTDIELCRGWNDIINPDVWEEKIQNIHQLDDECRNLLHVANADQIERNWKQQLLEMQESRILLNRIHGTLMESESEAQKSYKDQKEKGLLQALASDYEGHKDFTPRKVDGTCEWFFTEE</sequence>
<dbReference type="GeneID" id="87915855"/>
<dbReference type="RefSeq" id="XP_062759375.1">
    <property type="nucleotide sequence ID" value="XM_062895950.1"/>
</dbReference>
<gene>
    <name evidence="2" type="ORF">Triagg1_1836</name>
</gene>
<organism evidence="2 3">
    <name type="scientific">Trichoderma aggressivum f. europaeum</name>
    <dbReference type="NCBI Taxonomy" id="173218"/>
    <lineage>
        <taxon>Eukaryota</taxon>
        <taxon>Fungi</taxon>
        <taxon>Dikarya</taxon>
        <taxon>Ascomycota</taxon>
        <taxon>Pezizomycotina</taxon>
        <taxon>Sordariomycetes</taxon>
        <taxon>Hypocreomycetidae</taxon>
        <taxon>Hypocreales</taxon>
        <taxon>Hypocreaceae</taxon>
        <taxon>Trichoderma</taxon>
    </lineage>
</organism>
<dbReference type="EMBL" id="JAWRVG010000004">
    <property type="protein sequence ID" value="KAK4082946.1"/>
    <property type="molecule type" value="Genomic_DNA"/>
</dbReference>
<feature type="region of interest" description="Disordered" evidence="1">
    <location>
        <begin position="19"/>
        <end position="39"/>
    </location>
</feature>
<dbReference type="AlphaFoldDB" id="A0AAE1JG90"/>
<evidence type="ECO:0000313" key="3">
    <source>
        <dbReference type="Proteomes" id="UP001273209"/>
    </source>
</evidence>
<proteinExistence type="predicted"/>
<evidence type="ECO:0000313" key="2">
    <source>
        <dbReference type="EMBL" id="KAK4082946.1"/>
    </source>
</evidence>
<evidence type="ECO:0000256" key="1">
    <source>
        <dbReference type="SAM" id="MobiDB-lite"/>
    </source>
</evidence>
<dbReference type="Proteomes" id="UP001273209">
    <property type="component" value="Unassembled WGS sequence"/>
</dbReference>
<reference evidence="2" key="1">
    <citation type="submission" date="2023-11" db="EMBL/GenBank/DDBJ databases">
        <title>The genome sequences of three competitors of mushroom-forming fungi.</title>
        <authorList>
            <person name="Beijen E."/>
            <person name="Ohm R.A."/>
        </authorList>
    </citation>
    <scope>NUCLEOTIDE SEQUENCE</scope>
    <source>
        <strain evidence="2">CBS 100526</strain>
    </source>
</reference>
<feature type="compositionally biased region" description="Polar residues" evidence="1">
    <location>
        <begin position="25"/>
        <end position="38"/>
    </location>
</feature>
<keyword evidence="3" id="KW-1185">Reference proteome</keyword>
<accession>A0AAE1JG90</accession>
<name>A0AAE1JG90_9HYPO</name>
<comment type="caution">
    <text evidence="2">The sequence shown here is derived from an EMBL/GenBank/DDBJ whole genome shotgun (WGS) entry which is preliminary data.</text>
</comment>